<dbReference type="Gene3D" id="4.10.1000.10">
    <property type="entry name" value="Zinc finger, CCCH-type"/>
    <property type="match status" value="2"/>
</dbReference>
<sequence>MQTTKTPEERCKTRICLDFTQKGFCSYGQYCRYAHGASELGLPAPVHPKYKTVQCRTYSEYGTCPYGANCQFAHSPTQTSASSTDSRSPRQLHKAYGEPTDCLQYFTKESLLRQNLDFMAYKSGHCSSEYPISDSSSTCSVDLSIHCGSSTCTSPEPMPTHESWPLGLDITANDQSSVLTDSSPACCVDVRLSSEDDSTLKPEPTHEIWPLKPEHVLKTSRLSTRELYTENVDKKYPSSLIALKPIHDAWQRVQDEPWCKPTKKTDGSFDPFFY</sequence>
<evidence type="ECO:0000256" key="3">
    <source>
        <dbReference type="ARBA" id="ARBA00022771"/>
    </source>
</evidence>
<evidence type="ECO:0000259" key="6">
    <source>
        <dbReference type="PROSITE" id="PS50103"/>
    </source>
</evidence>
<evidence type="ECO:0000256" key="1">
    <source>
        <dbReference type="ARBA" id="ARBA00022723"/>
    </source>
</evidence>
<organism evidence="7 8">
    <name type="scientific">Panagrellus redivivus</name>
    <name type="common">Microworm</name>
    <dbReference type="NCBI Taxonomy" id="6233"/>
    <lineage>
        <taxon>Eukaryota</taxon>
        <taxon>Metazoa</taxon>
        <taxon>Ecdysozoa</taxon>
        <taxon>Nematoda</taxon>
        <taxon>Chromadorea</taxon>
        <taxon>Rhabditida</taxon>
        <taxon>Tylenchina</taxon>
        <taxon>Panagrolaimomorpha</taxon>
        <taxon>Panagrolaimoidea</taxon>
        <taxon>Panagrolaimidae</taxon>
        <taxon>Panagrellus</taxon>
    </lineage>
</organism>
<dbReference type="PANTHER" id="PTHR12547:SF18">
    <property type="entry name" value="PROTEIN TIS11"/>
    <property type="match status" value="1"/>
</dbReference>
<dbReference type="InterPro" id="IPR036855">
    <property type="entry name" value="Znf_CCCH_sf"/>
</dbReference>
<dbReference type="WBParaSite" id="Pan_g6661.t1">
    <property type="protein sequence ID" value="Pan_g6661.t1"/>
    <property type="gene ID" value="Pan_g6661"/>
</dbReference>
<dbReference type="InterPro" id="IPR000571">
    <property type="entry name" value="Znf_CCCH"/>
</dbReference>
<accession>A0A7E4W2T7</accession>
<dbReference type="AlphaFoldDB" id="A0A7E4W2T7"/>
<protein>
    <submittedName>
        <fullName evidence="8">C3H1-type domain-containing protein</fullName>
    </submittedName>
</protein>
<evidence type="ECO:0000313" key="8">
    <source>
        <dbReference type="WBParaSite" id="Pan_g6661.t1"/>
    </source>
</evidence>
<reference evidence="7" key="1">
    <citation type="journal article" date="2013" name="Genetics">
        <title>The draft genome and transcriptome of Panagrellus redivivus are shaped by the harsh demands of a free-living lifestyle.</title>
        <authorList>
            <person name="Srinivasan J."/>
            <person name="Dillman A.R."/>
            <person name="Macchietto M.G."/>
            <person name="Heikkinen L."/>
            <person name="Lakso M."/>
            <person name="Fracchia K.M."/>
            <person name="Antoshechkin I."/>
            <person name="Mortazavi A."/>
            <person name="Wong G."/>
            <person name="Sternberg P.W."/>
        </authorList>
    </citation>
    <scope>NUCLEOTIDE SEQUENCE [LARGE SCALE GENOMIC DNA]</scope>
    <source>
        <strain evidence="7">MT8872</strain>
    </source>
</reference>
<dbReference type="InterPro" id="IPR045877">
    <property type="entry name" value="ZFP36-like"/>
</dbReference>
<keyword evidence="3 5" id="KW-0863">Zinc-finger</keyword>
<dbReference type="PROSITE" id="PS50103">
    <property type="entry name" value="ZF_C3H1"/>
    <property type="match status" value="2"/>
</dbReference>
<name>A0A7E4W2T7_PANRE</name>
<keyword evidence="2" id="KW-0677">Repeat</keyword>
<evidence type="ECO:0000313" key="7">
    <source>
        <dbReference type="Proteomes" id="UP000492821"/>
    </source>
</evidence>
<evidence type="ECO:0000256" key="5">
    <source>
        <dbReference type="PROSITE-ProRule" id="PRU00723"/>
    </source>
</evidence>
<dbReference type="SMART" id="SM00356">
    <property type="entry name" value="ZnF_C3H1"/>
    <property type="match status" value="2"/>
</dbReference>
<dbReference type="SUPFAM" id="SSF90229">
    <property type="entry name" value="CCCH zinc finger"/>
    <property type="match status" value="2"/>
</dbReference>
<evidence type="ECO:0000256" key="2">
    <source>
        <dbReference type="ARBA" id="ARBA00022737"/>
    </source>
</evidence>
<keyword evidence="1 5" id="KW-0479">Metal-binding</keyword>
<feature type="zinc finger region" description="C3H1-type" evidence="5">
    <location>
        <begin position="49"/>
        <end position="77"/>
    </location>
</feature>
<dbReference type="GO" id="GO:0008270">
    <property type="term" value="F:zinc ion binding"/>
    <property type="evidence" value="ECO:0007669"/>
    <property type="project" value="UniProtKB-KW"/>
</dbReference>
<reference evidence="8" key="2">
    <citation type="submission" date="2020-10" db="UniProtKB">
        <authorList>
            <consortium name="WormBaseParasite"/>
        </authorList>
    </citation>
    <scope>IDENTIFICATION</scope>
</reference>
<dbReference type="PANTHER" id="PTHR12547">
    <property type="entry name" value="CCCH ZINC FINGER/TIS11-RELATED"/>
    <property type="match status" value="1"/>
</dbReference>
<dbReference type="GO" id="GO:0043186">
    <property type="term" value="C:P granule"/>
    <property type="evidence" value="ECO:0007669"/>
    <property type="project" value="UniProtKB-ARBA"/>
</dbReference>
<dbReference type="Proteomes" id="UP000492821">
    <property type="component" value="Unassembled WGS sequence"/>
</dbReference>
<keyword evidence="7" id="KW-1185">Reference proteome</keyword>
<dbReference type="Pfam" id="PF00642">
    <property type="entry name" value="zf-CCCH"/>
    <property type="match status" value="2"/>
</dbReference>
<evidence type="ECO:0000256" key="4">
    <source>
        <dbReference type="ARBA" id="ARBA00022833"/>
    </source>
</evidence>
<feature type="zinc finger region" description="C3H1-type" evidence="5">
    <location>
        <begin position="10"/>
        <end position="38"/>
    </location>
</feature>
<proteinExistence type="predicted"/>
<feature type="domain" description="C3H1-type" evidence="6">
    <location>
        <begin position="10"/>
        <end position="38"/>
    </location>
</feature>
<feature type="domain" description="C3H1-type" evidence="6">
    <location>
        <begin position="49"/>
        <end position="77"/>
    </location>
</feature>
<dbReference type="GO" id="GO:0003729">
    <property type="term" value="F:mRNA binding"/>
    <property type="evidence" value="ECO:0007669"/>
    <property type="project" value="InterPro"/>
</dbReference>
<keyword evidence="4 5" id="KW-0862">Zinc</keyword>